<name>A0A221T0M0_9DEIO</name>
<dbReference type="STRING" id="317577.GCA_000419625_03214"/>
<organism evidence="1 2">
    <name type="scientific">Deinococcus ficus</name>
    <dbReference type="NCBI Taxonomy" id="317577"/>
    <lineage>
        <taxon>Bacteria</taxon>
        <taxon>Thermotogati</taxon>
        <taxon>Deinococcota</taxon>
        <taxon>Deinococci</taxon>
        <taxon>Deinococcales</taxon>
        <taxon>Deinococcaceae</taxon>
        <taxon>Deinococcus</taxon>
    </lineage>
</organism>
<evidence type="ECO:0000313" key="1">
    <source>
        <dbReference type="EMBL" id="ASN82429.1"/>
    </source>
</evidence>
<geneLocation type="plasmid" evidence="2">
    <name>pdfi1</name>
</geneLocation>
<proteinExistence type="predicted"/>
<accession>A0A221T0M0</accession>
<dbReference type="Proteomes" id="UP000259030">
    <property type="component" value="Plasmid pDFI1"/>
</dbReference>
<reference evidence="1 2" key="1">
    <citation type="submission" date="2017-05" db="EMBL/GenBank/DDBJ databases">
        <title>The complete genome sequence of Deinococcus ficus isolated from the rhizosphere of the Ficus religiosa L. in Taiwan.</title>
        <authorList>
            <person name="Wu K.-M."/>
            <person name="Liao T.-L."/>
            <person name="Liu Y.-M."/>
            <person name="Young C.-C."/>
            <person name="Tsai S.-F."/>
        </authorList>
    </citation>
    <scope>NUCLEOTIDE SEQUENCE [LARGE SCALE GENOMIC DNA]</scope>
    <source>
        <strain evidence="1 2">CC-FR2-10</strain>
        <plasmid evidence="2">pdfi1</plasmid>
    </source>
</reference>
<gene>
    <name evidence="1" type="ORF">DFI_14675</name>
</gene>
<protein>
    <submittedName>
        <fullName evidence="1">Uncharacterized protein</fullName>
    </submittedName>
</protein>
<sequence length="121" mass="13017">MPFPGLLVLAGASVQAEQYVITTKFDTYQPATLKATLNGKAIALHHNADGSLDVTPFVKKGKNTLQLECTPGQNGTTYAKSTLTLGPGTQGQWKTLYNRVLNQKSVAGKANFMLVRKLTHA</sequence>
<dbReference type="EMBL" id="CP021082">
    <property type="protein sequence ID" value="ASN82429.1"/>
    <property type="molecule type" value="Genomic_DNA"/>
</dbReference>
<dbReference type="RefSeq" id="WP_027463998.1">
    <property type="nucleotide sequence ID" value="NZ_CP021082.1"/>
</dbReference>
<keyword evidence="1" id="KW-0614">Plasmid</keyword>
<evidence type="ECO:0000313" key="2">
    <source>
        <dbReference type="Proteomes" id="UP000259030"/>
    </source>
</evidence>
<keyword evidence="2" id="KW-1185">Reference proteome</keyword>
<dbReference type="AlphaFoldDB" id="A0A221T0M0"/>
<dbReference type="KEGG" id="dfc:DFI_14675"/>